<dbReference type="Proteomes" id="UP001189303">
    <property type="component" value="Unassembled WGS sequence"/>
</dbReference>
<organism evidence="1 2">
    <name type="scientific">Ralstonia pickettii</name>
    <name type="common">Burkholderia pickettii</name>
    <dbReference type="NCBI Taxonomy" id="329"/>
    <lineage>
        <taxon>Bacteria</taxon>
        <taxon>Pseudomonadati</taxon>
        <taxon>Pseudomonadota</taxon>
        <taxon>Betaproteobacteria</taxon>
        <taxon>Burkholderiales</taxon>
        <taxon>Burkholderiaceae</taxon>
        <taxon>Ralstonia</taxon>
    </lineage>
</organism>
<gene>
    <name evidence="1" type="ORF">R38712_01337</name>
</gene>
<accession>A0ABM9IK16</accession>
<keyword evidence="2" id="KW-1185">Reference proteome</keyword>
<protein>
    <submittedName>
        <fullName evidence="1">Uncharacterized protein</fullName>
    </submittedName>
</protein>
<reference evidence="1 2" key="1">
    <citation type="submission" date="2023-07" db="EMBL/GenBank/DDBJ databases">
        <authorList>
            <person name="Peeters C."/>
        </authorList>
    </citation>
    <scope>NUCLEOTIDE SEQUENCE [LARGE SCALE GENOMIC DNA]</scope>
    <source>
        <strain evidence="1 2">R-38712</strain>
    </source>
</reference>
<evidence type="ECO:0000313" key="1">
    <source>
        <dbReference type="EMBL" id="CAJ0722797.1"/>
    </source>
</evidence>
<proteinExistence type="predicted"/>
<dbReference type="EMBL" id="CATWFT010000002">
    <property type="protein sequence ID" value="CAJ0722797.1"/>
    <property type="molecule type" value="Genomic_DNA"/>
</dbReference>
<comment type="caution">
    <text evidence="1">The sequence shown here is derived from an EMBL/GenBank/DDBJ whole genome shotgun (WGS) entry which is preliminary data.</text>
</comment>
<sequence length="100" mass="10759">MDESDDLGSVRALGARAWPVDPPRELHYPIGRASSPALFGIGLAPRLINRPSTSMGATRHSPSLMISLSDSLTGGCHECLAVYKLHNVRKQDLAPLAEQL</sequence>
<evidence type="ECO:0000313" key="2">
    <source>
        <dbReference type="Proteomes" id="UP001189303"/>
    </source>
</evidence>
<dbReference type="RefSeq" id="WP_012762419.1">
    <property type="nucleotide sequence ID" value="NZ_CATWFT010000002.1"/>
</dbReference>
<name>A0ABM9IK16_RALPI</name>